<evidence type="ECO:0000313" key="8">
    <source>
        <dbReference type="EMBL" id="ACV35125.1"/>
    </source>
</evidence>
<protein>
    <recommendedName>
        <fullName evidence="7">Translocation and assembly module TamB C-terminal domain-containing protein</fullName>
    </recommendedName>
</protein>
<keyword evidence="3 6" id="KW-1133">Transmembrane helix</keyword>
<accession>C7RV46</accession>
<dbReference type="KEGG" id="app:CAP2UW1_1824"/>
<dbReference type="GO" id="GO:0009306">
    <property type="term" value="P:protein secretion"/>
    <property type="evidence" value="ECO:0007669"/>
    <property type="project" value="InterPro"/>
</dbReference>
<feature type="compositionally biased region" description="Basic and acidic residues" evidence="5">
    <location>
        <begin position="1"/>
        <end position="11"/>
    </location>
</feature>
<keyword evidence="2 6" id="KW-0812">Transmembrane</keyword>
<proteinExistence type="predicted"/>
<dbReference type="InterPro" id="IPR007452">
    <property type="entry name" value="TamB_C"/>
</dbReference>
<feature type="transmembrane region" description="Helical" evidence="6">
    <location>
        <begin position="33"/>
        <end position="54"/>
    </location>
</feature>
<keyword evidence="4 6" id="KW-0472">Membrane</keyword>
<dbReference type="STRING" id="522306.CAP2UW1_1824"/>
<evidence type="ECO:0000259" key="7">
    <source>
        <dbReference type="Pfam" id="PF04357"/>
    </source>
</evidence>
<feature type="region of interest" description="Disordered" evidence="5">
    <location>
        <begin position="1"/>
        <end position="21"/>
    </location>
</feature>
<dbReference type="Pfam" id="PF04357">
    <property type="entry name" value="TamB"/>
    <property type="match status" value="1"/>
</dbReference>
<reference evidence="8" key="1">
    <citation type="submission" date="2009-08" db="EMBL/GenBank/DDBJ databases">
        <authorList>
            <consortium name="US DOE Joint Genome Institute"/>
            <person name="Lucas S."/>
            <person name="Copeland A."/>
            <person name="Lapidus A."/>
            <person name="Glavina del Rio T."/>
            <person name="Dalin E."/>
            <person name="Tice H."/>
            <person name="Bruce D."/>
            <person name="Barry K."/>
            <person name="Pitluck S."/>
            <person name="Lowry S."/>
            <person name="Larimer F."/>
            <person name="Land M."/>
            <person name="Hauser L."/>
            <person name="Kyrpides N."/>
            <person name="Ivanova N."/>
            <person name="McMahon K.D."/>
            <person name="Hugenholtz P."/>
        </authorList>
    </citation>
    <scope>NUCLEOTIDE SEQUENCE</scope>
    <source>
        <strain evidence="8">UW-1</strain>
    </source>
</reference>
<dbReference type="GO" id="GO:0005886">
    <property type="term" value="C:plasma membrane"/>
    <property type="evidence" value="ECO:0007669"/>
    <property type="project" value="InterPro"/>
</dbReference>
<evidence type="ECO:0000256" key="2">
    <source>
        <dbReference type="ARBA" id="ARBA00022692"/>
    </source>
</evidence>
<reference evidence="8" key="2">
    <citation type="submission" date="2009-09" db="EMBL/GenBank/DDBJ databases">
        <title>Complete sequence of chromosome of Candidatus Accumulibacter phosphatis clade IIA str. UW-1.</title>
        <authorList>
            <consortium name="US DOE Joint Genome Institute"/>
            <person name="Martin H.G."/>
            <person name="Ivanova N."/>
            <person name="Kunin V."/>
            <person name="Warnecke F."/>
            <person name="Barry K."/>
            <person name="He S."/>
            <person name="Salamov A."/>
            <person name="Szeto E."/>
            <person name="Dalin E."/>
            <person name="Pangilinan J.L."/>
            <person name="Lapidus A."/>
            <person name="Lowry S."/>
            <person name="Kyrpides N.C."/>
            <person name="McMahon K.D."/>
            <person name="Hugenholtz P."/>
        </authorList>
    </citation>
    <scope>NUCLEOTIDE SEQUENCE [LARGE SCALE GENOMIC DNA]</scope>
    <source>
        <strain evidence="8">UW-1</strain>
    </source>
</reference>
<dbReference type="PANTHER" id="PTHR36985:SF1">
    <property type="entry name" value="TRANSLOCATION AND ASSEMBLY MODULE SUBUNIT TAMB"/>
    <property type="match status" value="1"/>
</dbReference>
<dbReference type="OrthoDB" id="5288149at2"/>
<gene>
    <name evidence="8" type="ordered locus">CAP2UW1_1824</name>
</gene>
<dbReference type="PANTHER" id="PTHR36985">
    <property type="entry name" value="TRANSLOCATION AND ASSEMBLY MODULE SUBUNIT TAMB"/>
    <property type="match status" value="1"/>
</dbReference>
<comment type="subcellular location">
    <subcellularLocation>
        <location evidence="1">Membrane</location>
        <topology evidence="1">Single-pass membrane protein</topology>
    </subcellularLocation>
</comment>
<evidence type="ECO:0000256" key="6">
    <source>
        <dbReference type="SAM" id="Phobius"/>
    </source>
</evidence>
<dbReference type="eggNOG" id="COG2911">
    <property type="taxonomic scope" value="Bacteria"/>
</dbReference>
<feature type="region of interest" description="Disordered" evidence="5">
    <location>
        <begin position="792"/>
        <end position="835"/>
    </location>
</feature>
<evidence type="ECO:0000256" key="3">
    <source>
        <dbReference type="ARBA" id="ARBA00022989"/>
    </source>
</evidence>
<feature type="compositionally biased region" description="Gly residues" evidence="5">
    <location>
        <begin position="798"/>
        <end position="813"/>
    </location>
</feature>
<evidence type="ECO:0000256" key="1">
    <source>
        <dbReference type="ARBA" id="ARBA00004167"/>
    </source>
</evidence>
<dbReference type="HOGENOM" id="CLU_002338_3_0_4"/>
<sequence length="1369" mass="144144">MNGDRDERDVQESTTTGDEAAVVAPPARRRWRWLGFAALGAVLVALAGVGWLFGSESGLRASCRSIEALLEGRLSLDEPAGALSGSFSLQSAHWRSDTLDIQVQDLQVDWRPVDLLRGRLTVSRLAAANLRIANVASSEPVAVPESLRLPLAVEIEQMFLGRIEIADYAHPQGKAVSVAESLSGRAASDGAWHRLVELRARVAGLAIRAEATLAADPPFALTAGAGIEGEVAERPLAFDLTADGRLDEFALVGKLRALTAGAGEAVAGQLEARIRPLAVQPIAEVLAKLSGIDPAAWVEGAPRAQLDLRGELRPQGKAGELAGRLTVVNRRPGAVDRQLLPIESLAAGLTLGESELRLADLDVRLSGGGRLQGSGSLRDDQLALRVAVAALDASALYSGLRRTQLAGPLRATLGLHRQSLEADLRGPQFAIQGKLLIDPAAVVVDTLRLVAGDAQLAASGKVALLDTGAFSLRGTLRDFDPSRFARLPAARLNAEFEAQGSSRPRLALGLRFQLRDSRLGKESLTGSGEIDLAGERLRKADVELTAAGNRLSAKGAFGAPGDLLKVLIAAPRLDPLGITGDLNGQLVLAGSVKLPELAAELRSAHLAVPGLGQMRGLDLEARVGDGSQGPLSGKLRLAGVDLPERPGVLRDIALDADGVRSQHRLRGQLSLPGKRDLRLLLEGGFSAASGGLAWAGTLSELTLASLRERNASFLRLVAAMPLQVAGDRFSAGPAQFAGAGWSARLDRLSYAQQRWQTAGSLQGLPVAATLAEFPESFGALATAAQGNGNPLRLSGDWEIGGGAGSSGTGGSGAGKRPAATAPSTRPNLPTGRVRLSRESGDLVIGTLPLGLEEGVLSLQVGAGRCEGQLKLRGKRLGEVDGELSASSSADTLIDRQAPWRGQIKLNAPDLAWAGPLVGDGWQLGGRLAGELAVAGTPAQPRLTGEWRGEQLAVRALDQGLRLERGKLLVQLSGEAGDDLRLILKQLVFESDLQAMPRTLLLDPAIDASSLTGRPGRVEATGELRAGQTDGFLTLKADRLGIMQRPDQWILLSGDTQLKVGERVLDIVGSFRIDAAYWELAKSGTPELSEDVVIKRPGTGQAKPSVPARLLSVNLNADLGRHFHFRGAGVESRLVGAVKLRSEGAGLPRATGTIRTRDGRFDAYGQKLDIERGILNFQGLIDNPGLNIRAVRRHLPVEAGVEVTGTARRPIVRLVSDPDVPDAEKLSWLVLGQAPDQQGGKDASVLMAAAQTMLGGQDGGPLKEIQRSLGIDEFGIRTGTLDGSGRWQTSRVASTSGFGTTDSTTDQIVSVGKRLSSNVVLSYDQLLSAAGSVVKLTVDLSRNFSLVGRAGTDTGFDLLWNYRFGREPGK</sequence>
<feature type="domain" description="Translocation and assembly module TamB C-terminal" evidence="7">
    <location>
        <begin position="1015"/>
        <end position="1363"/>
    </location>
</feature>
<organism evidence="8">
    <name type="scientific">Accumulibacter regalis</name>
    <dbReference type="NCBI Taxonomy" id="522306"/>
    <lineage>
        <taxon>Bacteria</taxon>
        <taxon>Pseudomonadati</taxon>
        <taxon>Pseudomonadota</taxon>
        <taxon>Betaproteobacteria</taxon>
        <taxon>Candidatus Accumulibacter</taxon>
    </lineage>
</organism>
<dbReference type="EMBL" id="CP001715">
    <property type="protein sequence ID" value="ACV35125.1"/>
    <property type="molecule type" value="Genomic_DNA"/>
</dbReference>
<evidence type="ECO:0000256" key="5">
    <source>
        <dbReference type="SAM" id="MobiDB-lite"/>
    </source>
</evidence>
<name>C7RV46_ACCRE</name>
<dbReference type="GO" id="GO:0097347">
    <property type="term" value="C:TAM protein secretion complex"/>
    <property type="evidence" value="ECO:0007669"/>
    <property type="project" value="TreeGrafter"/>
</dbReference>
<evidence type="ECO:0000256" key="4">
    <source>
        <dbReference type="ARBA" id="ARBA00023136"/>
    </source>
</evidence>